<dbReference type="InterPro" id="IPR007685">
    <property type="entry name" value="RelA_SpoT"/>
</dbReference>
<dbReference type="AlphaFoldDB" id="A0A1U9ZSM0"/>
<dbReference type="Proteomes" id="UP000190797">
    <property type="component" value="Chromosome"/>
</dbReference>
<dbReference type="SUPFAM" id="SSF81301">
    <property type="entry name" value="Nucleotidyltransferase"/>
    <property type="match status" value="1"/>
</dbReference>
<feature type="domain" description="RelA/SpoT" evidence="1">
    <location>
        <begin position="50"/>
        <end position="177"/>
    </location>
</feature>
<dbReference type="STRING" id="1909395.BKM31_04985"/>
<name>A0A1U9ZSM0_9ACTN</name>
<keyword evidence="3" id="KW-1185">Reference proteome</keyword>
<evidence type="ECO:0000259" key="1">
    <source>
        <dbReference type="SMART" id="SM00954"/>
    </source>
</evidence>
<evidence type="ECO:0000313" key="2">
    <source>
        <dbReference type="EMBL" id="AQZ60929.1"/>
    </source>
</evidence>
<dbReference type="KEGG" id="noa:BKM31_04985"/>
<dbReference type="GO" id="GO:0015969">
    <property type="term" value="P:guanosine tetraphosphate metabolic process"/>
    <property type="evidence" value="ECO:0007669"/>
    <property type="project" value="InterPro"/>
</dbReference>
<dbReference type="SMART" id="SM00954">
    <property type="entry name" value="RelA_SpoT"/>
    <property type="match status" value="1"/>
</dbReference>
<dbReference type="Pfam" id="PF04607">
    <property type="entry name" value="RelA_SpoT"/>
    <property type="match status" value="1"/>
</dbReference>
<dbReference type="Gene3D" id="1.10.287.860">
    <property type="entry name" value="Nucleotidyltransferase"/>
    <property type="match status" value="1"/>
</dbReference>
<dbReference type="PANTHER" id="PTHR41773">
    <property type="entry name" value="GTP PYROPHOSPHATASE-RELATED"/>
    <property type="match status" value="1"/>
</dbReference>
<proteinExistence type="predicted"/>
<dbReference type="EMBL" id="CP017717">
    <property type="protein sequence ID" value="AQZ60929.1"/>
    <property type="molecule type" value="Genomic_DNA"/>
</dbReference>
<dbReference type="OrthoDB" id="9789634at2"/>
<organism evidence="2 3">
    <name type="scientific">[Actinomadura] parvosata subsp. kistnae</name>
    <dbReference type="NCBI Taxonomy" id="1909395"/>
    <lineage>
        <taxon>Bacteria</taxon>
        <taxon>Bacillati</taxon>
        <taxon>Actinomycetota</taxon>
        <taxon>Actinomycetes</taxon>
        <taxon>Streptosporangiales</taxon>
        <taxon>Streptosporangiaceae</taxon>
        <taxon>Nonomuraea</taxon>
    </lineage>
</organism>
<evidence type="ECO:0000313" key="3">
    <source>
        <dbReference type="Proteomes" id="UP000190797"/>
    </source>
</evidence>
<dbReference type="InterPro" id="IPR043519">
    <property type="entry name" value="NT_sf"/>
</dbReference>
<reference evidence="3" key="1">
    <citation type="journal article" date="2017" name="Med. Chem. Commun.">
        <title>Nonomuraea sp. ATCC 55076 harbours the largest actinomycete chromosome to date and the kistamicin biosynthetic gene cluster.</title>
        <authorList>
            <person name="Nazari B."/>
            <person name="Forneris C.C."/>
            <person name="Gibson M.I."/>
            <person name="Moon K."/>
            <person name="Schramma K.R."/>
            <person name="Seyedsayamdost M.R."/>
        </authorList>
    </citation>
    <scope>NUCLEOTIDE SEQUENCE [LARGE SCALE GENOMIC DNA]</scope>
    <source>
        <strain evidence="3">ATCC 55076</strain>
    </source>
</reference>
<gene>
    <name evidence="2" type="ORF">BKM31_04985</name>
</gene>
<accession>A0A1U9ZSM0</accession>
<dbReference type="CDD" id="cd05399">
    <property type="entry name" value="NT_Rel-Spo_like"/>
    <property type="match status" value="1"/>
</dbReference>
<dbReference type="Gene3D" id="3.30.460.10">
    <property type="entry name" value="Beta Polymerase, domain 2"/>
    <property type="match status" value="1"/>
</dbReference>
<dbReference type="PANTHER" id="PTHR41773:SF1">
    <property type="entry name" value="RELA_SPOT DOMAIN-CONTAINING PROTEIN"/>
    <property type="match status" value="1"/>
</dbReference>
<protein>
    <recommendedName>
        <fullName evidence="1">RelA/SpoT domain-containing protein</fullName>
    </recommendedName>
</protein>
<sequence length="363" mass="40969">MTDATQRTSKEWSSLYAGRRSAQLAFTASLATLIKDLLVRAGIEVALLESRTKSVASLEEKLARKGKAYGNPLEDIDDLTGIRIVTYYLEDVDEVESMLKRSFDLLPERCSRWTGEHLDRFGYRSNHYVLRIGEHRGSLDEWSEFRDMLAEVQVRTALQHAWSAISHKLAYKREDSVPRPLRRRLAMLSALFELADEQFSGLRADTDRLQGTYQRQVRDRRLDISIDPLSIAAFLSDVDVSRNLSAQVREAGWSVDGETVSEEQLRQDRTDLVTVADLLGLATIQDLEGVLAGQTVPLVLEALREVQEKAGEKAETSLEDLLARLLIVSARTIPDEALDIYATKIERGIRAVHRTFHSSREAS</sequence>
<dbReference type="RefSeq" id="WP_080037000.1">
    <property type="nucleotide sequence ID" value="NZ_CP017717.1"/>
</dbReference>